<sequence length="244" mass="24561" precursor="true">MGVTTGLATVGTGRKRLTALLAGVALVASAAVAAPAGAADAQPAAVTASITIASAVSKSATGCKDIVYKVNLSGLDPNEYYSLSSKIAYGSATVNGYAASTLVNGANRVEAFVCSSTLKAGAYRVFATIKAGGTTVATAAPKSFKLKVKPVWTSLSGSGVVGGAGTIRGSLSPSIDVSGKVVKVYFKKAGASTYKALGSTRVNSSGSFTWKWSKAAVGSMYVKLFGNTYVSTVKSPTMAIKRTS</sequence>
<keyword evidence="3" id="KW-1185">Reference proteome</keyword>
<evidence type="ECO:0000313" key="3">
    <source>
        <dbReference type="Proteomes" id="UP000000485"/>
    </source>
</evidence>
<dbReference type="KEGG" id="cga:Celgi_1193"/>
<keyword evidence="1" id="KW-0732">Signal</keyword>
<dbReference type="EMBL" id="CP002665">
    <property type="protein sequence ID" value="AEI11712.1"/>
    <property type="molecule type" value="Genomic_DNA"/>
</dbReference>
<proteinExistence type="predicted"/>
<dbReference type="OrthoDB" id="4829806at2"/>
<accession>F8A1Q5</accession>
<name>F8A1Q5_CELGA</name>
<feature type="signal peptide" evidence="1">
    <location>
        <begin position="1"/>
        <end position="33"/>
    </location>
</feature>
<dbReference type="HOGENOM" id="CLU_1136452_0_0_11"/>
<dbReference type="RefSeq" id="WP_013883231.1">
    <property type="nucleotide sequence ID" value="NC_015671.1"/>
</dbReference>
<dbReference type="AlphaFoldDB" id="F8A1Q5"/>
<reference evidence="3" key="1">
    <citation type="submission" date="2011-04" db="EMBL/GenBank/DDBJ databases">
        <title>Complete sequence of Cellvibrio gilvus ATCC 13127.</title>
        <authorList>
            <person name="Lucas S."/>
            <person name="Han J."/>
            <person name="Lapidus A."/>
            <person name="Cheng J.-F."/>
            <person name="Goodwin L."/>
            <person name="Pitluck S."/>
            <person name="Peters L."/>
            <person name="Munk A."/>
            <person name="Detter J.C."/>
            <person name="Han C."/>
            <person name="Tapia R."/>
            <person name="Land M."/>
            <person name="Hauser L."/>
            <person name="Kyrpides N."/>
            <person name="Ivanova N."/>
            <person name="Ovchinnikova G."/>
            <person name="Pagani I."/>
            <person name="Mead D."/>
            <person name="Brumm P."/>
            <person name="Woyke T."/>
        </authorList>
    </citation>
    <scope>NUCLEOTIDE SEQUENCE [LARGE SCALE GENOMIC DNA]</scope>
    <source>
        <strain evidence="3">ATCC 13127 / NRRL B-14078</strain>
    </source>
</reference>
<evidence type="ECO:0000256" key="1">
    <source>
        <dbReference type="SAM" id="SignalP"/>
    </source>
</evidence>
<organism evidence="2 3">
    <name type="scientific">Cellulomonas gilvus (strain ATCC 13127 / NRRL B-14078)</name>
    <name type="common">Cellvibrio gilvus</name>
    <dbReference type="NCBI Taxonomy" id="593907"/>
    <lineage>
        <taxon>Bacteria</taxon>
        <taxon>Bacillati</taxon>
        <taxon>Actinomycetota</taxon>
        <taxon>Actinomycetes</taxon>
        <taxon>Micrococcales</taxon>
        <taxon>Cellulomonadaceae</taxon>
        <taxon>Cellulomonas</taxon>
    </lineage>
</organism>
<evidence type="ECO:0000313" key="2">
    <source>
        <dbReference type="EMBL" id="AEI11712.1"/>
    </source>
</evidence>
<protein>
    <submittedName>
        <fullName evidence="2">Uncharacterized protein</fullName>
    </submittedName>
</protein>
<feature type="chain" id="PRO_5038965645" evidence="1">
    <location>
        <begin position="34"/>
        <end position="244"/>
    </location>
</feature>
<dbReference type="Proteomes" id="UP000000485">
    <property type="component" value="Chromosome"/>
</dbReference>
<gene>
    <name evidence="2" type="ordered locus">Celgi_1193</name>
</gene>